<dbReference type="Proteomes" id="UP000294498">
    <property type="component" value="Unassembled WGS sequence"/>
</dbReference>
<dbReference type="EMBL" id="SODV01000001">
    <property type="protein sequence ID" value="TDX02168.1"/>
    <property type="molecule type" value="Genomic_DNA"/>
</dbReference>
<accession>A0A4R8DW54</accession>
<keyword evidence="2" id="KW-1185">Reference proteome</keyword>
<sequence>MKLITCILSLFIVLGFTNNPKPGQHFSTTSCEDPQTVKVRKEMGWDWMQEKRGSLWPSIIDPNPLHSPILKLFTTTEIRAIGNPDFYGDIDYYFLDALRTYIFNPGGNPIGEIHNYQTNDAVRKDYGDFLMNFHDDAFWKLSITATIDDRGADLNQCKGGLDFINANGPVYIKVAQQAFKKGEDVKAMFALMYPQRHNMDACTWFRGTYREKRAEFIALVNSY</sequence>
<proteinExistence type="predicted"/>
<organism evidence="1 2">
    <name type="scientific">Dinghuibacter silviterrae</name>
    <dbReference type="NCBI Taxonomy" id="1539049"/>
    <lineage>
        <taxon>Bacteria</taxon>
        <taxon>Pseudomonadati</taxon>
        <taxon>Bacteroidota</taxon>
        <taxon>Chitinophagia</taxon>
        <taxon>Chitinophagales</taxon>
        <taxon>Chitinophagaceae</taxon>
        <taxon>Dinghuibacter</taxon>
    </lineage>
</organism>
<comment type="caution">
    <text evidence="1">The sequence shown here is derived from an EMBL/GenBank/DDBJ whole genome shotgun (WGS) entry which is preliminary data.</text>
</comment>
<dbReference type="AlphaFoldDB" id="A0A4R8DW54"/>
<reference evidence="1 2" key="1">
    <citation type="submission" date="2019-03" db="EMBL/GenBank/DDBJ databases">
        <title>Genomic Encyclopedia of Type Strains, Phase IV (KMG-IV): sequencing the most valuable type-strain genomes for metagenomic binning, comparative biology and taxonomic classification.</title>
        <authorList>
            <person name="Goeker M."/>
        </authorList>
    </citation>
    <scope>NUCLEOTIDE SEQUENCE [LARGE SCALE GENOMIC DNA]</scope>
    <source>
        <strain evidence="1 2">DSM 100059</strain>
    </source>
</reference>
<gene>
    <name evidence="1" type="ORF">EDB95_3218</name>
</gene>
<evidence type="ECO:0000313" key="1">
    <source>
        <dbReference type="EMBL" id="TDX02168.1"/>
    </source>
</evidence>
<name>A0A4R8DW54_9BACT</name>
<protein>
    <submittedName>
        <fullName evidence="1">Uncharacterized protein</fullName>
    </submittedName>
</protein>
<evidence type="ECO:0000313" key="2">
    <source>
        <dbReference type="Proteomes" id="UP000294498"/>
    </source>
</evidence>